<evidence type="ECO:0000313" key="5">
    <source>
        <dbReference type="EMBL" id="KAF9673818.1"/>
    </source>
</evidence>
<dbReference type="Gene3D" id="3.60.10.10">
    <property type="entry name" value="Endonuclease/exonuclease/phosphatase"/>
    <property type="match status" value="1"/>
</dbReference>
<proteinExistence type="inferred from homology"/>
<evidence type="ECO:0000256" key="3">
    <source>
        <dbReference type="SAM" id="MobiDB-lite"/>
    </source>
</evidence>
<gene>
    <name evidence="5" type="ORF">SADUNF_Sadunf10G0063500</name>
</gene>
<comment type="caution">
    <text evidence="5">The sequence shown here is derived from an EMBL/GenBank/DDBJ whole genome shotgun (WGS) entry which is preliminary data.</text>
</comment>
<evidence type="ECO:0000259" key="4">
    <source>
        <dbReference type="SMART" id="SM00128"/>
    </source>
</evidence>
<dbReference type="PANTHER" id="PTHR45666">
    <property type="entry name" value="TYPE IV INOSITOL POLYPHOSPHATE 5-PHOSPHATASE 9"/>
    <property type="match status" value="1"/>
</dbReference>
<evidence type="ECO:0000313" key="6">
    <source>
        <dbReference type="Proteomes" id="UP000657918"/>
    </source>
</evidence>
<name>A0A835JSK4_9ROSI</name>
<feature type="region of interest" description="Disordered" evidence="3">
    <location>
        <begin position="586"/>
        <end position="605"/>
    </location>
</feature>
<dbReference type="GO" id="GO:0046856">
    <property type="term" value="P:phosphatidylinositol dephosphorylation"/>
    <property type="evidence" value="ECO:0007669"/>
    <property type="project" value="InterPro"/>
</dbReference>
<protein>
    <recommendedName>
        <fullName evidence="4">Inositol polyphosphate-related phosphatase domain-containing protein</fullName>
    </recommendedName>
</protein>
<dbReference type="AlphaFoldDB" id="A0A835JSK4"/>
<dbReference type="GO" id="GO:0034485">
    <property type="term" value="F:phosphatidylinositol-3,4,5-trisphosphate 5-phosphatase activity"/>
    <property type="evidence" value="ECO:0007669"/>
    <property type="project" value="TreeGrafter"/>
</dbReference>
<dbReference type="EMBL" id="JADGMS010000010">
    <property type="protein sequence ID" value="KAF9673818.1"/>
    <property type="molecule type" value="Genomic_DNA"/>
</dbReference>
<dbReference type="InterPro" id="IPR045849">
    <property type="entry name" value="IP5P_plant"/>
</dbReference>
<dbReference type="InterPro" id="IPR000300">
    <property type="entry name" value="IPPc"/>
</dbReference>
<dbReference type="SMART" id="SM00128">
    <property type="entry name" value="IPPc"/>
    <property type="match status" value="1"/>
</dbReference>
<dbReference type="PANTHER" id="PTHR45666:SF18">
    <property type="entry name" value="TYPE IV INOSITOL POLYPHOSPHATE 5-PHOSPHATASE 9"/>
    <property type="match status" value="1"/>
</dbReference>
<reference evidence="5 6" key="1">
    <citation type="submission" date="2020-10" db="EMBL/GenBank/DDBJ databases">
        <title>Plant Genome Project.</title>
        <authorList>
            <person name="Zhang R.-G."/>
        </authorList>
    </citation>
    <scope>NUCLEOTIDE SEQUENCE [LARGE SCALE GENOMIC DNA]</scope>
    <source>
        <strain evidence="5">FAFU-HL-1</strain>
        <tissue evidence="5">Leaf</tissue>
    </source>
</reference>
<dbReference type="GO" id="GO:0004439">
    <property type="term" value="F:phosphatidylinositol-4,5-bisphosphate 5-phosphatase activity"/>
    <property type="evidence" value="ECO:0007669"/>
    <property type="project" value="TreeGrafter"/>
</dbReference>
<dbReference type="OrthoDB" id="62798at2759"/>
<feature type="domain" description="Inositol polyphosphate-related phosphatase" evidence="4">
    <location>
        <begin position="261"/>
        <end position="565"/>
    </location>
</feature>
<dbReference type="GO" id="GO:0004445">
    <property type="term" value="F:inositol-polyphosphate 5-phosphatase activity"/>
    <property type="evidence" value="ECO:0007669"/>
    <property type="project" value="InterPro"/>
</dbReference>
<evidence type="ECO:0000256" key="1">
    <source>
        <dbReference type="ARBA" id="ARBA00010768"/>
    </source>
</evidence>
<keyword evidence="2" id="KW-0378">Hydrolase</keyword>
<accession>A0A835JSK4</accession>
<dbReference type="Pfam" id="PF22669">
    <property type="entry name" value="Exo_endo_phos2"/>
    <property type="match status" value="1"/>
</dbReference>
<organism evidence="5 6">
    <name type="scientific">Salix dunnii</name>
    <dbReference type="NCBI Taxonomy" id="1413687"/>
    <lineage>
        <taxon>Eukaryota</taxon>
        <taxon>Viridiplantae</taxon>
        <taxon>Streptophyta</taxon>
        <taxon>Embryophyta</taxon>
        <taxon>Tracheophyta</taxon>
        <taxon>Spermatophyta</taxon>
        <taxon>Magnoliopsida</taxon>
        <taxon>eudicotyledons</taxon>
        <taxon>Gunneridae</taxon>
        <taxon>Pentapetalae</taxon>
        <taxon>rosids</taxon>
        <taxon>fabids</taxon>
        <taxon>Malpighiales</taxon>
        <taxon>Salicaceae</taxon>
        <taxon>Saliceae</taxon>
        <taxon>Salix</taxon>
    </lineage>
</organism>
<dbReference type="SUPFAM" id="SSF56219">
    <property type="entry name" value="DNase I-like"/>
    <property type="match status" value="1"/>
</dbReference>
<evidence type="ECO:0000256" key="2">
    <source>
        <dbReference type="ARBA" id="ARBA00022801"/>
    </source>
</evidence>
<comment type="similarity">
    <text evidence="1">Belongs to the inositol polyphosphate 5-phosphatase family.</text>
</comment>
<dbReference type="InterPro" id="IPR036691">
    <property type="entry name" value="Endo/exonu/phosph_ase_sf"/>
</dbReference>
<sequence length="605" mass="68748">MTFLDLVPEQSQEQKKSPSVDFFAVIQTYKGLSLTRHYEDSTTNAVHANATNAKEKRVLDANLTSSNHWVGMSDVDRSVSTDRVRDCSSVWVERFDTIGGAMMVAGRFGSIHGSGICLKRWYLLCLKPYLCIKKQGNKIIIKDKGVTGLCRADIVEDYVNQFIIVNWQYSWGKGVVNPTQDHLVLLMLGDVLRIDLSSDGVVMWPRLVTNRILGERLRSNNFVADFPSNAEASSLLDISSLGQPSLSENSILINQLKHNFQNYKVFISTWNVGGIAPQDDLDIADWLDTPNNMCDIYVFGFQEIVPLRASYVLGSENSKISMKWNSLIREALNKKIRIPEGFRCVISKQMVGILISVWVRSDLRPYVRHPRASSVGCGIMGYLGNKGSVSVRFQLHETSFCFVCSHLASGGREGDEKHRNSDVAEIFSRTSFPRGASFDLPRKILDHEISLPEATTRLLVDRKEWNALLDNDQLRMELMSGQVFEGWHEGLVRFAPTYKYCLNSNVYFGCVEGRKGRKWRAPAWCDRIIWYGEGLQQRLYTRGESNLSDHRPVKAIFTAQVQVPSTFKRLQKFFLSERFDQRTTSFDQMSSSDKSRCRGRSSFKL</sequence>
<keyword evidence="6" id="KW-1185">Reference proteome</keyword>
<dbReference type="FunFam" id="3.60.10.10:FF:000053">
    <property type="entry name" value="Type IV inositol polyphosphate 5-phosphatase 9"/>
    <property type="match status" value="1"/>
</dbReference>
<dbReference type="Proteomes" id="UP000657918">
    <property type="component" value="Unassembled WGS sequence"/>
</dbReference>